<dbReference type="Proteomes" id="UP000032024">
    <property type="component" value="Chromosome"/>
</dbReference>
<gene>
    <name evidence="9" type="ORF">HMPREF3213_03811</name>
    <name evidence="8" type="ORF">SB48_HM08orf02008</name>
</gene>
<name>A0A0C5C5K4_HEYCO</name>
<keyword evidence="6" id="KW-0418">Kinase</keyword>
<keyword evidence="5" id="KW-0598">Phosphotransferase system</keyword>
<evidence type="ECO:0000256" key="2">
    <source>
        <dbReference type="ARBA" id="ARBA00022448"/>
    </source>
</evidence>
<evidence type="ECO:0000313" key="11">
    <source>
        <dbReference type="Proteomes" id="UP000070376"/>
    </source>
</evidence>
<dbReference type="NCBIfam" id="TIGR00830">
    <property type="entry name" value="PTBA"/>
    <property type="match status" value="1"/>
</dbReference>
<dbReference type="GO" id="GO:0016301">
    <property type="term" value="F:kinase activity"/>
    <property type="evidence" value="ECO:0007669"/>
    <property type="project" value="UniProtKB-KW"/>
</dbReference>
<dbReference type="PROSITE" id="PS51093">
    <property type="entry name" value="PTS_EIIA_TYPE_1"/>
    <property type="match status" value="1"/>
</dbReference>
<dbReference type="PANTHER" id="PTHR45008">
    <property type="entry name" value="PTS SYSTEM GLUCOSE-SPECIFIC EIIA COMPONENT"/>
    <property type="match status" value="1"/>
</dbReference>
<keyword evidence="10" id="KW-1185">Reference proteome</keyword>
<evidence type="ECO:0000256" key="4">
    <source>
        <dbReference type="ARBA" id="ARBA00022679"/>
    </source>
</evidence>
<evidence type="ECO:0000256" key="6">
    <source>
        <dbReference type="ARBA" id="ARBA00022777"/>
    </source>
</evidence>
<evidence type="ECO:0000313" key="9">
    <source>
        <dbReference type="EMBL" id="KWZ76462.1"/>
    </source>
</evidence>
<feature type="domain" description="PTS EIIA type-1" evidence="7">
    <location>
        <begin position="38"/>
        <end position="142"/>
    </location>
</feature>
<sequence length="169" mass="18394">MKTRQVSVLFPFFHRKRKEEHIFAPTGGEVTPIEEVPDPIFSEKMIGDGVAIRPIEGRVVSPFDGEVIQIFPTKHAIGLRGESGLEVLIHIGLETVSLDGKGFETVVQAGDKVEKGDPLIRFNLEFIKANAADTITAIIITNGELVKSLEKSTGVEAVAGQTEIMRACL</sequence>
<evidence type="ECO:0000256" key="5">
    <source>
        <dbReference type="ARBA" id="ARBA00022683"/>
    </source>
</evidence>
<dbReference type="PANTHER" id="PTHR45008:SF1">
    <property type="entry name" value="PTS SYSTEM GLUCOSE-SPECIFIC EIIA COMPONENT"/>
    <property type="match status" value="1"/>
</dbReference>
<reference evidence="8" key="1">
    <citation type="submission" date="2015-01" db="EMBL/GenBank/DDBJ databases">
        <title>Comparative genome analysis of Bacillus coagulans HM-08, Clostridium butyricum HM-68, Bacillus subtilis HM-66 and Bacillus licheniformis BL-09.</title>
        <authorList>
            <person name="Zhang H."/>
        </authorList>
    </citation>
    <scope>NUCLEOTIDE SEQUENCE [LARGE SCALE GENOMIC DNA]</scope>
    <source>
        <strain evidence="8">HM-08</strain>
    </source>
</reference>
<organism evidence="9 11">
    <name type="scientific">Heyndrickxia coagulans</name>
    <name type="common">Weizmannia coagulans</name>
    <dbReference type="NCBI Taxonomy" id="1398"/>
    <lineage>
        <taxon>Bacteria</taxon>
        <taxon>Bacillati</taxon>
        <taxon>Bacillota</taxon>
        <taxon>Bacilli</taxon>
        <taxon>Bacillales</taxon>
        <taxon>Bacillaceae</taxon>
        <taxon>Heyndrickxia</taxon>
    </lineage>
</organism>
<protein>
    <submittedName>
        <fullName evidence="8">PTS glucose transporter subunit IIA</fullName>
    </submittedName>
    <submittedName>
        <fullName evidence="9">Putative glucose-specific phosphotransferase enzyme IIA component</fullName>
    </submittedName>
</protein>
<dbReference type="InterPro" id="IPR011055">
    <property type="entry name" value="Dup_hybrid_motif"/>
</dbReference>
<keyword evidence="3 8" id="KW-0762">Sugar transport</keyword>
<dbReference type="PATRIC" id="fig|1398.18.peg.1308"/>
<dbReference type="Proteomes" id="UP000070376">
    <property type="component" value="Unassembled WGS sequence"/>
</dbReference>
<proteinExistence type="predicted"/>
<keyword evidence="2" id="KW-0813">Transport</keyword>
<reference evidence="10" key="2">
    <citation type="submission" date="2015-01" db="EMBL/GenBank/DDBJ databases">
        <title>Comparative genome analysis of Bacillus coagulans HM-08, Clostridium butyricum HM-68, Bacillus subtilis HM-66 and Bacillus paralicheniformis BL-09.</title>
        <authorList>
            <person name="Zhang H."/>
        </authorList>
    </citation>
    <scope>NUCLEOTIDE SEQUENCE [LARGE SCALE GENOMIC DNA]</scope>
    <source>
        <strain evidence="10">HM-08</strain>
    </source>
</reference>
<keyword evidence="4 9" id="KW-0808">Transferase</keyword>
<evidence type="ECO:0000256" key="1">
    <source>
        <dbReference type="ARBA" id="ARBA00004496"/>
    </source>
</evidence>
<dbReference type="GO" id="GO:0009401">
    <property type="term" value="P:phosphoenolpyruvate-dependent sugar phosphotransferase system"/>
    <property type="evidence" value="ECO:0007669"/>
    <property type="project" value="UniProtKB-KW"/>
</dbReference>
<reference evidence="9" key="3">
    <citation type="submission" date="2016-01" db="EMBL/GenBank/DDBJ databases">
        <authorList>
            <person name="Oliw E.H."/>
        </authorList>
    </citation>
    <scope>NUCLEOTIDE SEQUENCE [LARGE SCALE GENOMIC DNA]</scope>
    <source>
        <strain evidence="9">GED7749B</strain>
    </source>
</reference>
<evidence type="ECO:0000313" key="10">
    <source>
        <dbReference type="Proteomes" id="UP000032024"/>
    </source>
</evidence>
<dbReference type="EMBL" id="CP010525">
    <property type="protein sequence ID" value="AJO22081.1"/>
    <property type="molecule type" value="Genomic_DNA"/>
</dbReference>
<dbReference type="PROSITE" id="PS00371">
    <property type="entry name" value="PTS_EIIA_TYPE_1_HIS"/>
    <property type="match status" value="1"/>
</dbReference>
<dbReference type="SUPFAM" id="SSF51261">
    <property type="entry name" value="Duplicated hybrid motif"/>
    <property type="match status" value="1"/>
</dbReference>
<evidence type="ECO:0000259" key="7">
    <source>
        <dbReference type="PROSITE" id="PS51093"/>
    </source>
</evidence>
<dbReference type="GO" id="GO:0005737">
    <property type="term" value="C:cytoplasm"/>
    <property type="evidence" value="ECO:0007669"/>
    <property type="project" value="UniProtKB-SubCell"/>
</dbReference>
<accession>A0A0C5C5K4</accession>
<dbReference type="FunFam" id="2.70.70.10:FF:000001">
    <property type="entry name" value="PTS system glucose-specific IIA component"/>
    <property type="match status" value="1"/>
</dbReference>
<comment type="subcellular location">
    <subcellularLocation>
        <location evidence="1">Cytoplasm</location>
    </subcellularLocation>
</comment>
<evidence type="ECO:0000313" key="8">
    <source>
        <dbReference type="EMBL" id="AJO22081.1"/>
    </source>
</evidence>
<dbReference type="STRING" id="1398.AB434_3967"/>
<dbReference type="Gene3D" id="2.70.70.10">
    <property type="entry name" value="Glucose Permease (Domain IIA)"/>
    <property type="match status" value="1"/>
</dbReference>
<reference evidence="11" key="4">
    <citation type="submission" date="2016-01" db="EMBL/GenBank/DDBJ databases">
        <authorList>
            <person name="Mitreva M."/>
            <person name="Pepin K.H."/>
            <person name="Mihindukulasuriya K.A."/>
            <person name="Fulton R."/>
            <person name="Fronick C."/>
            <person name="O'Laughlin M."/>
            <person name="Miner T."/>
            <person name="Herter B."/>
            <person name="Rosa B.A."/>
            <person name="Cordes M."/>
            <person name="Tomlinson C."/>
            <person name="Wollam A."/>
            <person name="Palsikar V.B."/>
            <person name="Mardis E.R."/>
            <person name="Wilson R.K."/>
        </authorList>
    </citation>
    <scope>NUCLEOTIDE SEQUENCE [LARGE SCALE GENOMIC DNA]</scope>
    <source>
        <strain evidence="11">GED7749B</strain>
    </source>
</reference>
<dbReference type="InterPro" id="IPR001127">
    <property type="entry name" value="PTS_EIIA_1_perm"/>
</dbReference>
<dbReference type="RefSeq" id="WP_017551018.1">
    <property type="nucleotide sequence ID" value="NZ_CP010525.1"/>
</dbReference>
<dbReference type="EMBL" id="LRPN01000202">
    <property type="protein sequence ID" value="KWZ76462.1"/>
    <property type="molecule type" value="Genomic_DNA"/>
</dbReference>
<evidence type="ECO:0000256" key="3">
    <source>
        <dbReference type="ARBA" id="ARBA00022597"/>
    </source>
</evidence>
<dbReference type="AlphaFoldDB" id="A0A0C5C5K4"/>
<dbReference type="InterPro" id="IPR050890">
    <property type="entry name" value="PTS_EIIA_component"/>
</dbReference>
<dbReference type="Pfam" id="PF00358">
    <property type="entry name" value="PTS_EIIA_1"/>
    <property type="match status" value="1"/>
</dbReference>